<gene>
    <name evidence="2" type="ORF">FCH28_32015</name>
</gene>
<accession>A0A4U0MRV5</accession>
<evidence type="ECO:0000313" key="2">
    <source>
        <dbReference type="EMBL" id="TJZ43600.1"/>
    </source>
</evidence>
<reference evidence="2 3" key="1">
    <citation type="submission" date="2019-04" db="EMBL/GenBank/DDBJ databases">
        <title>Streptomyces piniterrae sp. nov., a heliquinomycin-producing actinomycete isolated from rhizosphere soil of Pinus yunnanensis.</title>
        <authorList>
            <person name="Zhuang X."/>
            <person name="Zhao J."/>
        </authorList>
    </citation>
    <scope>NUCLEOTIDE SEQUENCE [LARGE SCALE GENOMIC DNA]</scope>
    <source>
        <strain evidence="3">jys28</strain>
    </source>
</reference>
<feature type="compositionally biased region" description="Low complexity" evidence="1">
    <location>
        <begin position="97"/>
        <end position="128"/>
    </location>
</feature>
<feature type="region of interest" description="Disordered" evidence="1">
    <location>
        <begin position="1"/>
        <end position="150"/>
    </location>
</feature>
<feature type="compositionally biased region" description="Polar residues" evidence="1">
    <location>
        <begin position="18"/>
        <end position="33"/>
    </location>
</feature>
<proteinExistence type="predicted"/>
<sequence>MSLPGADELFRTTGGMGLQSSSPRRTANGSTANGEAPRVPAPAGESDPAQDAPETPAGVRQRHADNDAAEAPADGGARTAAPAEHGGRETDTDGPQGRRAQAGQSGQAAQAGQSMQDAAAAAAQVGQQGRRRGAGRGANRRPSGRERHDEKITVYVSAEELMDLEHARLVLRGEHGLAVDRGRIVREAVAVVLADLESRGDASILVRRLRGR</sequence>
<dbReference type="AlphaFoldDB" id="A0A4U0MRV5"/>
<dbReference type="RefSeq" id="WP_136743872.1">
    <property type="nucleotide sequence ID" value="NZ_SUMB01000014.1"/>
</dbReference>
<dbReference type="OrthoDB" id="3825678at2"/>
<comment type="caution">
    <text evidence="2">The sequence shown here is derived from an EMBL/GenBank/DDBJ whole genome shotgun (WGS) entry which is preliminary data.</text>
</comment>
<organism evidence="2 3">
    <name type="scientific">Streptomyces piniterrae</name>
    <dbReference type="NCBI Taxonomy" id="2571125"/>
    <lineage>
        <taxon>Bacteria</taxon>
        <taxon>Bacillati</taxon>
        <taxon>Actinomycetota</taxon>
        <taxon>Actinomycetes</taxon>
        <taxon>Kitasatosporales</taxon>
        <taxon>Streptomycetaceae</taxon>
        <taxon>Streptomyces</taxon>
    </lineage>
</organism>
<dbReference type="EMBL" id="SUMB01000014">
    <property type="protein sequence ID" value="TJZ43600.1"/>
    <property type="molecule type" value="Genomic_DNA"/>
</dbReference>
<evidence type="ECO:0008006" key="4">
    <source>
        <dbReference type="Google" id="ProtNLM"/>
    </source>
</evidence>
<evidence type="ECO:0000313" key="3">
    <source>
        <dbReference type="Proteomes" id="UP000308697"/>
    </source>
</evidence>
<keyword evidence="3" id="KW-1185">Reference proteome</keyword>
<protein>
    <recommendedName>
        <fullName evidence="4">Cobyrinic acid a,c-diamide synthase</fullName>
    </recommendedName>
</protein>
<dbReference type="Proteomes" id="UP000308697">
    <property type="component" value="Unassembled WGS sequence"/>
</dbReference>
<evidence type="ECO:0000256" key="1">
    <source>
        <dbReference type="SAM" id="MobiDB-lite"/>
    </source>
</evidence>
<name>A0A4U0MRV5_9ACTN</name>